<keyword evidence="5 7" id="KW-0411">Iron-sulfur</keyword>
<keyword evidence="2 7" id="KW-0949">S-adenosyl-L-methionine</keyword>
<dbReference type="EMBL" id="BDJK01000019">
    <property type="protein sequence ID" value="GAV22775.1"/>
    <property type="molecule type" value="Genomic_DNA"/>
</dbReference>
<dbReference type="InterPro" id="IPR006638">
    <property type="entry name" value="Elp3/MiaA/NifB-like_rSAM"/>
</dbReference>
<dbReference type="InterPro" id="IPR007197">
    <property type="entry name" value="rSAM"/>
</dbReference>
<feature type="binding site" evidence="8">
    <location>
        <position position="134"/>
    </location>
    <ligand>
        <name>S-adenosyl-L-methionine</name>
        <dbReference type="ChEBI" id="CHEBI:59789"/>
    </ligand>
</feature>
<keyword evidence="4 7" id="KW-0408">Iron</keyword>
<evidence type="ECO:0000256" key="6">
    <source>
        <dbReference type="ARBA" id="ARBA00034078"/>
    </source>
</evidence>
<protein>
    <submittedName>
        <fullName evidence="10">[FeFe] hydrogenase H-cluster radical SAM maturase HydE</fullName>
    </submittedName>
</protein>
<dbReference type="PANTHER" id="PTHR43726:SF1">
    <property type="entry name" value="BIOTIN SYNTHASE"/>
    <property type="match status" value="1"/>
</dbReference>
<dbReference type="InterPro" id="IPR013785">
    <property type="entry name" value="Aldolase_TIM"/>
</dbReference>
<dbReference type="SFLD" id="SFLDF00348">
    <property type="entry name" value="FeFe_hydrogenase_maturase_(Hyd"/>
    <property type="match status" value="1"/>
</dbReference>
<comment type="cofactor">
    <cofactor evidence="7">
        <name>[4Fe-4S] cluster</name>
        <dbReference type="ChEBI" id="CHEBI:49883"/>
    </cofactor>
    <text evidence="7">Binds 1 [4Fe-4S] cluster. The cluster is coordinated with 3 cysteines and an exchangeable S-adenosyl-L-methionine.</text>
</comment>
<dbReference type="InterPro" id="IPR034422">
    <property type="entry name" value="HydE/PylB-like"/>
</dbReference>
<comment type="caution">
    <text evidence="10">The sequence shown here is derived from an EMBL/GenBank/DDBJ whole genome shotgun (WGS) entry which is preliminary data.</text>
</comment>
<proteinExistence type="predicted"/>
<dbReference type="PROSITE" id="PS51918">
    <property type="entry name" value="RADICAL_SAM"/>
    <property type="match status" value="1"/>
</dbReference>
<organism evidence="10 11">
    <name type="scientific">Carboxydothermus pertinax</name>
    <dbReference type="NCBI Taxonomy" id="870242"/>
    <lineage>
        <taxon>Bacteria</taxon>
        <taxon>Bacillati</taxon>
        <taxon>Bacillota</taxon>
        <taxon>Clostridia</taxon>
        <taxon>Thermoanaerobacterales</taxon>
        <taxon>Thermoanaerobacteraceae</taxon>
        <taxon>Carboxydothermus</taxon>
    </lineage>
</organism>
<evidence type="ECO:0000256" key="5">
    <source>
        <dbReference type="ARBA" id="ARBA00023014"/>
    </source>
</evidence>
<dbReference type="Gene3D" id="3.20.20.70">
    <property type="entry name" value="Aldolase class I"/>
    <property type="match status" value="1"/>
</dbReference>
<feature type="domain" description="Radical SAM core" evidence="9">
    <location>
        <begin position="22"/>
        <end position="241"/>
    </location>
</feature>
<dbReference type="NCBIfam" id="TIGR03956">
    <property type="entry name" value="rSAM_HydE"/>
    <property type="match status" value="1"/>
</dbReference>
<dbReference type="Proteomes" id="UP000187485">
    <property type="component" value="Unassembled WGS sequence"/>
</dbReference>
<reference evidence="11" key="1">
    <citation type="submission" date="2016-12" db="EMBL/GenBank/DDBJ databases">
        <title>Draft Genome Sequences od Carboxydothermus pertinax and islandicus, Hydrogenogenic Carboxydotrophic Bacteria.</title>
        <authorList>
            <person name="Fukuyama Y."/>
            <person name="Ohmae K."/>
            <person name="Yoneda Y."/>
            <person name="Yoshida T."/>
            <person name="Sako Y."/>
        </authorList>
    </citation>
    <scope>NUCLEOTIDE SEQUENCE [LARGE SCALE GENOMIC DNA]</scope>
    <source>
        <strain evidence="11">Ug1</strain>
    </source>
</reference>
<dbReference type="GO" id="GO:0051539">
    <property type="term" value="F:4 iron, 4 sulfur cluster binding"/>
    <property type="evidence" value="ECO:0007669"/>
    <property type="project" value="UniProtKB-KW"/>
</dbReference>
<dbReference type="OrthoDB" id="9775764at2"/>
<keyword evidence="11" id="KW-1185">Reference proteome</keyword>
<dbReference type="GO" id="GO:0046872">
    <property type="term" value="F:metal ion binding"/>
    <property type="evidence" value="ECO:0007669"/>
    <property type="project" value="UniProtKB-KW"/>
</dbReference>
<sequence length="308" mass="34754">MEIAKEKLFALADSIRFREKGDKVYLRGIIEFSNHCRRNCLYCGLRRDNKKLSRYRMSPEEIIKRAKEIAALGIKTVVLQSGEDPYYRLKDLVELVSRIKELGVYVTLSIGELSTRAYRELKKAGADRYLLRHETANQKLYAALHPDGSFENRRRCLYVLKDLGYEVGAGNMVGLPGQTDDMLWEDLLFMEKLQPEMVGIGPFIPHPHTPLAKEKGGTLEQTLTMIALTRLTLPKANIPATTALGTIHPEGRELGLKAGANVVMPNMTPQPYRPLYQLYPGKICVNEDPDACLPCLKKRIEGIGRIVV</sequence>
<dbReference type="SMART" id="SM00876">
    <property type="entry name" value="BATS"/>
    <property type="match status" value="1"/>
</dbReference>
<dbReference type="SFLD" id="SFLDG01082">
    <property type="entry name" value="B12-binding_domain_containing"/>
    <property type="match status" value="1"/>
</dbReference>
<feature type="binding site" evidence="7">
    <location>
        <position position="43"/>
    </location>
    <ligand>
        <name>[4Fe-4S] cluster</name>
        <dbReference type="ChEBI" id="CHEBI:49883"/>
        <note>4Fe-4S-S-AdoMet</note>
    </ligand>
</feature>
<dbReference type="InterPro" id="IPR024021">
    <property type="entry name" value="FeFe-hyd_HydE_rSAM"/>
</dbReference>
<evidence type="ECO:0000256" key="8">
    <source>
        <dbReference type="PIRSR" id="PIRSR004762-2"/>
    </source>
</evidence>
<evidence type="ECO:0000256" key="7">
    <source>
        <dbReference type="PIRSR" id="PIRSR004762-1"/>
    </source>
</evidence>
<dbReference type="RefSeq" id="WP_077177213.1">
    <property type="nucleotide sequence ID" value="NZ_BDJK01000019.1"/>
</dbReference>
<evidence type="ECO:0000256" key="2">
    <source>
        <dbReference type="ARBA" id="ARBA00022691"/>
    </source>
</evidence>
<gene>
    <name evidence="10" type="ORF">cpu_12850</name>
</gene>
<feature type="binding site" evidence="7">
    <location>
        <position position="40"/>
    </location>
    <ligand>
        <name>[4Fe-4S] cluster</name>
        <dbReference type="ChEBI" id="CHEBI:49883"/>
        <note>4Fe-4S-S-AdoMet</note>
    </ligand>
</feature>
<feature type="binding site" evidence="7">
    <location>
        <position position="36"/>
    </location>
    <ligand>
        <name>[4Fe-4S] cluster</name>
        <dbReference type="ChEBI" id="CHEBI:49883"/>
        <note>4Fe-4S-S-AdoMet</note>
    </ligand>
</feature>
<evidence type="ECO:0000313" key="10">
    <source>
        <dbReference type="EMBL" id="GAV22775.1"/>
    </source>
</evidence>
<dbReference type="SUPFAM" id="SSF102114">
    <property type="entry name" value="Radical SAM enzymes"/>
    <property type="match status" value="1"/>
</dbReference>
<accession>A0A1L8CUZ7</accession>
<dbReference type="AlphaFoldDB" id="A0A1L8CUZ7"/>
<evidence type="ECO:0000256" key="4">
    <source>
        <dbReference type="ARBA" id="ARBA00023004"/>
    </source>
</evidence>
<dbReference type="CDD" id="cd01335">
    <property type="entry name" value="Radical_SAM"/>
    <property type="match status" value="1"/>
</dbReference>
<dbReference type="GO" id="GO:0042364">
    <property type="term" value="P:water-soluble vitamin biosynthetic process"/>
    <property type="evidence" value="ECO:0007669"/>
    <property type="project" value="UniProtKB-ARBA"/>
</dbReference>
<dbReference type="GO" id="GO:0044272">
    <property type="term" value="P:sulfur compound biosynthetic process"/>
    <property type="evidence" value="ECO:0007669"/>
    <property type="project" value="UniProtKB-ARBA"/>
</dbReference>
<dbReference type="STRING" id="870242.cpu_12850"/>
<dbReference type="SFLD" id="SFLDG01060">
    <property type="entry name" value="BATS_domain_containing"/>
    <property type="match status" value="1"/>
</dbReference>
<evidence type="ECO:0000256" key="3">
    <source>
        <dbReference type="ARBA" id="ARBA00022723"/>
    </source>
</evidence>
<dbReference type="SFLD" id="SFLDG01280">
    <property type="entry name" value="HydE/PylB-like"/>
    <property type="match status" value="1"/>
</dbReference>
<evidence type="ECO:0000259" key="9">
    <source>
        <dbReference type="PROSITE" id="PS51918"/>
    </source>
</evidence>
<dbReference type="GO" id="GO:0016740">
    <property type="term" value="F:transferase activity"/>
    <property type="evidence" value="ECO:0007669"/>
    <property type="project" value="TreeGrafter"/>
</dbReference>
<dbReference type="InterPro" id="IPR058240">
    <property type="entry name" value="rSAM_sf"/>
</dbReference>
<evidence type="ECO:0000313" key="11">
    <source>
        <dbReference type="Proteomes" id="UP000187485"/>
    </source>
</evidence>
<evidence type="ECO:0000256" key="1">
    <source>
        <dbReference type="ARBA" id="ARBA00022485"/>
    </source>
</evidence>
<dbReference type="InterPro" id="IPR010722">
    <property type="entry name" value="BATS_dom"/>
</dbReference>
<dbReference type="PIRSF" id="PIRSF004762">
    <property type="entry name" value="CHP00423"/>
    <property type="match status" value="1"/>
</dbReference>
<name>A0A1L8CUZ7_9THEO</name>
<dbReference type="SFLD" id="SFLDS00029">
    <property type="entry name" value="Radical_SAM"/>
    <property type="match status" value="1"/>
</dbReference>
<keyword evidence="1 7" id="KW-0004">4Fe-4S</keyword>
<dbReference type="Pfam" id="PF04055">
    <property type="entry name" value="Radical_SAM"/>
    <property type="match status" value="1"/>
</dbReference>
<dbReference type="PANTHER" id="PTHR43726">
    <property type="entry name" value="3-METHYLORNITHINE SYNTHASE"/>
    <property type="match status" value="1"/>
</dbReference>
<comment type="cofactor">
    <cofactor evidence="6">
        <name>[2Fe-2S] cluster</name>
        <dbReference type="ChEBI" id="CHEBI:190135"/>
    </cofactor>
</comment>
<keyword evidence="3" id="KW-0479">Metal-binding</keyword>
<dbReference type="SMART" id="SM00729">
    <property type="entry name" value="Elp3"/>
    <property type="match status" value="1"/>
</dbReference>
<feature type="binding site" evidence="8">
    <location>
        <position position="109"/>
    </location>
    <ligand>
        <name>(3R)-3-methyl-D-ornithine</name>
        <dbReference type="ChEBI" id="CHEBI:64642"/>
    </ligand>
</feature>
<feature type="binding site" evidence="8">
    <location>
        <position position="153"/>
    </location>
    <ligand>
        <name>S-adenosyl-L-methionine</name>
        <dbReference type="ChEBI" id="CHEBI:59789"/>
    </ligand>
</feature>